<dbReference type="EMBL" id="NTKD01000042">
    <property type="protein sequence ID" value="PDH37926.1"/>
    <property type="molecule type" value="Genomic_DNA"/>
</dbReference>
<dbReference type="Proteomes" id="UP000219327">
    <property type="component" value="Unassembled WGS sequence"/>
</dbReference>
<organism evidence="3 4">
    <name type="scientific">OM182 bacterium MED-G24</name>
    <dbReference type="NCBI Taxonomy" id="1986255"/>
    <lineage>
        <taxon>Bacteria</taxon>
        <taxon>Pseudomonadati</taxon>
        <taxon>Pseudomonadota</taxon>
        <taxon>Gammaproteobacteria</taxon>
        <taxon>OMG group</taxon>
        <taxon>OM182 clade</taxon>
    </lineage>
</organism>
<dbReference type="Pfam" id="PF13145">
    <property type="entry name" value="Rotamase_2"/>
    <property type="match status" value="1"/>
</dbReference>
<dbReference type="Gene3D" id="3.10.50.40">
    <property type="match status" value="1"/>
</dbReference>
<dbReference type="InterPro" id="IPR027304">
    <property type="entry name" value="Trigger_fact/SurA_dom_sf"/>
</dbReference>
<feature type="domain" description="PpiC" evidence="2">
    <location>
        <begin position="121"/>
        <end position="250"/>
    </location>
</feature>
<dbReference type="GO" id="GO:0003755">
    <property type="term" value="F:peptidyl-prolyl cis-trans isomerase activity"/>
    <property type="evidence" value="ECO:0007669"/>
    <property type="project" value="InterPro"/>
</dbReference>
<evidence type="ECO:0000259" key="2">
    <source>
        <dbReference type="Pfam" id="PF13145"/>
    </source>
</evidence>
<proteinExistence type="predicted"/>
<sequence>MSREPLLYFLIVGGLLFVWFGMLQDEPPEASSSQVLIDEQSFIRYLMHRNPRLDLTSARTVASRMPGDQRDELVDQMVREEVLYREALAIGLDTNDYASKRRLITQLDYINQASFYDDIVVSADAVTAYFESQQDRYREPTRVTFTHVFFSTERHENPSAIASETLTSLNRERVPFHLGTSYGDHFLYHRNYVGKTYDEVASHFGSQFADDVFEMSQGDKWLGPVKSEYGQHLVMMGDVIAARVPPLEEVAARVQDDLMLELVEAKRQQYYQNARSRYQIETDLDALSSEVLSQ</sequence>
<gene>
    <name evidence="3" type="ORF">CNE99_07525</name>
</gene>
<dbReference type="SUPFAM" id="SSF109998">
    <property type="entry name" value="Triger factor/SurA peptide-binding domain-like"/>
    <property type="match status" value="1"/>
</dbReference>
<keyword evidence="1" id="KW-0472">Membrane</keyword>
<dbReference type="AlphaFoldDB" id="A0A2A5WP81"/>
<accession>A0A2A5WP81</accession>
<keyword evidence="1" id="KW-0812">Transmembrane</keyword>
<keyword evidence="1" id="KW-1133">Transmembrane helix</keyword>
<protein>
    <recommendedName>
        <fullName evidence="2">PpiC domain-containing protein</fullName>
    </recommendedName>
</protein>
<evidence type="ECO:0000313" key="3">
    <source>
        <dbReference type="EMBL" id="PDH37926.1"/>
    </source>
</evidence>
<evidence type="ECO:0000313" key="4">
    <source>
        <dbReference type="Proteomes" id="UP000219327"/>
    </source>
</evidence>
<dbReference type="Gene3D" id="1.10.4030.10">
    <property type="entry name" value="Porin chaperone SurA, peptide-binding domain"/>
    <property type="match status" value="1"/>
</dbReference>
<comment type="caution">
    <text evidence="3">The sequence shown here is derived from an EMBL/GenBank/DDBJ whole genome shotgun (WGS) entry which is preliminary data.</text>
</comment>
<dbReference type="InterPro" id="IPR000297">
    <property type="entry name" value="PPIase_PpiC"/>
</dbReference>
<reference evidence="3 4" key="1">
    <citation type="submission" date="2017-08" db="EMBL/GenBank/DDBJ databases">
        <title>Fine stratification of microbial communities through a metagenomic profile of the photic zone.</title>
        <authorList>
            <person name="Haro-Moreno J.M."/>
            <person name="Lopez-Perez M."/>
            <person name="De La Torre J."/>
            <person name="Picazo A."/>
            <person name="Camacho A."/>
            <person name="Rodriguez-Valera F."/>
        </authorList>
    </citation>
    <scope>NUCLEOTIDE SEQUENCE [LARGE SCALE GENOMIC DNA]</scope>
    <source>
        <strain evidence="3">MED-G24</strain>
    </source>
</reference>
<feature type="transmembrane region" description="Helical" evidence="1">
    <location>
        <begin position="6"/>
        <end position="23"/>
    </location>
</feature>
<name>A0A2A5WP81_9GAMM</name>
<evidence type="ECO:0000256" key="1">
    <source>
        <dbReference type="SAM" id="Phobius"/>
    </source>
</evidence>
<dbReference type="InterPro" id="IPR046357">
    <property type="entry name" value="PPIase_dom_sf"/>
</dbReference>